<dbReference type="PROSITE" id="PS50042">
    <property type="entry name" value="CNMP_BINDING_3"/>
    <property type="match status" value="1"/>
</dbReference>
<dbReference type="OrthoDB" id="1092431at2"/>
<dbReference type="CDD" id="cd00038">
    <property type="entry name" value="CAP_ED"/>
    <property type="match status" value="1"/>
</dbReference>
<dbReference type="Pfam" id="PF00027">
    <property type="entry name" value="cNMP_binding"/>
    <property type="match status" value="1"/>
</dbReference>
<dbReference type="RefSeq" id="WP_073176242.1">
    <property type="nucleotide sequence ID" value="NZ_FQWL01000001.1"/>
</dbReference>
<evidence type="ECO:0000313" key="3">
    <source>
        <dbReference type="Proteomes" id="UP000184532"/>
    </source>
</evidence>
<dbReference type="SUPFAM" id="SSF51206">
    <property type="entry name" value="cAMP-binding domain-like"/>
    <property type="match status" value="1"/>
</dbReference>
<dbReference type="AlphaFoldDB" id="A0A1M5I3U4"/>
<dbReference type="STRING" id="570519.SAMN04488116_0417"/>
<keyword evidence="3" id="KW-1185">Reference proteome</keyword>
<accession>A0A1M5I3U4</accession>
<organism evidence="2 3">
    <name type="scientific">Flagellimonas flava</name>
    <dbReference type="NCBI Taxonomy" id="570519"/>
    <lineage>
        <taxon>Bacteria</taxon>
        <taxon>Pseudomonadati</taxon>
        <taxon>Bacteroidota</taxon>
        <taxon>Flavobacteriia</taxon>
        <taxon>Flavobacteriales</taxon>
        <taxon>Flavobacteriaceae</taxon>
        <taxon>Flagellimonas</taxon>
    </lineage>
</organism>
<protein>
    <submittedName>
        <fullName evidence="2">cAMP-binding domain of CRP or a regulatory subunit of cAMP-dependent protein kinases</fullName>
    </submittedName>
</protein>
<dbReference type="EMBL" id="FQWL01000001">
    <property type="protein sequence ID" value="SHG22985.1"/>
    <property type="molecule type" value="Genomic_DNA"/>
</dbReference>
<keyword evidence="2" id="KW-0418">Kinase</keyword>
<proteinExistence type="predicted"/>
<reference evidence="3" key="1">
    <citation type="submission" date="2016-11" db="EMBL/GenBank/DDBJ databases">
        <authorList>
            <person name="Varghese N."/>
            <person name="Submissions S."/>
        </authorList>
    </citation>
    <scope>NUCLEOTIDE SEQUENCE [LARGE SCALE GENOMIC DNA]</scope>
    <source>
        <strain evidence="3">DSM 22638</strain>
    </source>
</reference>
<keyword evidence="2" id="KW-0808">Transferase</keyword>
<dbReference type="Proteomes" id="UP000184532">
    <property type="component" value="Unassembled WGS sequence"/>
</dbReference>
<dbReference type="InterPro" id="IPR014710">
    <property type="entry name" value="RmlC-like_jellyroll"/>
</dbReference>
<dbReference type="Gene3D" id="2.60.120.10">
    <property type="entry name" value="Jelly Rolls"/>
    <property type="match status" value="1"/>
</dbReference>
<dbReference type="InterPro" id="IPR018490">
    <property type="entry name" value="cNMP-bd_dom_sf"/>
</dbReference>
<gene>
    <name evidence="2" type="ORF">SAMN04488116_0417</name>
</gene>
<evidence type="ECO:0000313" key="2">
    <source>
        <dbReference type="EMBL" id="SHG22985.1"/>
    </source>
</evidence>
<feature type="domain" description="Cyclic nucleotide-binding" evidence="1">
    <location>
        <begin position="6"/>
        <end position="116"/>
    </location>
</feature>
<evidence type="ECO:0000259" key="1">
    <source>
        <dbReference type="PROSITE" id="PS50042"/>
    </source>
</evidence>
<dbReference type="GO" id="GO:0016301">
    <property type="term" value="F:kinase activity"/>
    <property type="evidence" value="ECO:0007669"/>
    <property type="project" value="UniProtKB-KW"/>
</dbReference>
<dbReference type="InterPro" id="IPR000595">
    <property type="entry name" value="cNMP-bd_dom"/>
</dbReference>
<sequence length="190" mass="21692">MSFGALLQNVSKHIELTAIEQELFTTFLTEKKLEKGAIVLEQGGICNAIHFVNEGILRAYFLSEEGKETTVMFAISDWWITDMHAFTTHKKSLLTIQALEKSSILSLSKANFDKLLIEIPKLERFFRILMQNAYIREQLRGLDNLSLPAKQKYAIFMEKYPSIAKLLTQKQIASYLGITPEFLSIIRADS</sequence>
<name>A0A1M5I3U4_9FLAO</name>